<feature type="non-terminal residue" evidence="2">
    <location>
        <position position="1"/>
    </location>
</feature>
<dbReference type="Proteomes" id="UP000230935">
    <property type="component" value="Unassembled WGS sequence"/>
</dbReference>
<feature type="domain" description="Prolyl 4-hydroxylase alpha subunit Fe(2+) 2OG dioxygenase" evidence="1">
    <location>
        <begin position="92"/>
        <end position="178"/>
    </location>
</feature>
<evidence type="ECO:0000313" key="3">
    <source>
        <dbReference type="Proteomes" id="UP000230935"/>
    </source>
</evidence>
<protein>
    <recommendedName>
        <fullName evidence="1">Prolyl 4-hydroxylase alpha subunit Fe(2+) 2OG dioxygenase domain-containing protein</fullName>
    </recommendedName>
</protein>
<dbReference type="AlphaFoldDB" id="A0A2H0W0I6"/>
<evidence type="ECO:0000313" key="2">
    <source>
        <dbReference type="EMBL" id="PIS04817.1"/>
    </source>
</evidence>
<dbReference type="Gene3D" id="2.60.120.620">
    <property type="entry name" value="q2cbj1_9rhob like domain"/>
    <property type="match status" value="1"/>
</dbReference>
<evidence type="ECO:0000259" key="1">
    <source>
        <dbReference type="Pfam" id="PF13640"/>
    </source>
</evidence>
<name>A0A2H0W0I6_9BACT</name>
<dbReference type="EMBL" id="PEZZ01000035">
    <property type="protein sequence ID" value="PIS04817.1"/>
    <property type="molecule type" value="Genomic_DNA"/>
</dbReference>
<proteinExistence type="predicted"/>
<accession>A0A2H0W0I6</accession>
<dbReference type="Pfam" id="PF13640">
    <property type="entry name" value="2OG-FeII_Oxy_3"/>
    <property type="match status" value="1"/>
</dbReference>
<sequence>VENIFDQSFYKELIKYWPKRYWLEPPTKITKNYDRGMAWSYGEPVPESFKYHPTVKKMLDYLRTEKFQNRIKNFIGKDKDFVSYSFAMHKSYPGTQVVPHRDGIYNNDLAQNVINVFFFVNGNGGKNAGGLTLTNDAMGDDVIFEPTNLKNSCLIYDSKAPFYHGFKPMRLGRYRWSIGAQFLEKDFVEKQ</sequence>
<dbReference type="InterPro" id="IPR044862">
    <property type="entry name" value="Pro_4_hyd_alph_FE2OG_OXY"/>
</dbReference>
<organism evidence="2 3">
    <name type="scientific">Candidatus Buchananbacteria bacterium CG10_big_fil_rev_8_21_14_0_10_42_9</name>
    <dbReference type="NCBI Taxonomy" id="1974526"/>
    <lineage>
        <taxon>Bacteria</taxon>
        <taxon>Candidatus Buchananiibacteriota</taxon>
    </lineage>
</organism>
<comment type="caution">
    <text evidence="2">The sequence shown here is derived from an EMBL/GenBank/DDBJ whole genome shotgun (WGS) entry which is preliminary data.</text>
</comment>
<gene>
    <name evidence="2" type="ORF">COT81_04695</name>
</gene>
<reference evidence="3" key="1">
    <citation type="submission" date="2017-09" db="EMBL/GenBank/DDBJ databases">
        <title>Depth-based differentiation of microbial function through sediment-hosted aquifers and enrichment of novel symbionts in the deep terrestrial subsurface.</title>
        <authorList>
            <person name="Probst A.J."/>
            <person name="Ladd B."/>
            <person name="Jarett J.K."/>
            <person name="Geller-Mcgrath D.E."/>
            <person name="Sieber C.M.K."/>
            <person name="Emerson J.B."/>
            <person name="Anantharaman K."/>
            <person name="Thomas B.C."/>
            <person name="Malmstrom R."/>
            <person name="Stieglmeier M."/>
            <person name="Klingl A."/>
            <person name="Woyke T."/>
            <person name="Ryan C.M."/>
            <person name="Banfield J.F."/>
        </authorList>
    </citation>
    <scope>NUCLEOTIDE SEQUENCE [LARGE SCALE GENOMIC DNA]</scope>
</reference>